<protein>
    <recommendedName>
        <fullName evidence="3">Reverse transcriptase</fullName>
    </recommendedName>
</protein>
<reference evidence="1" key="1">
    <citation type="journal article" date="2022" name="Int. J. Mol. Sci.">
        <title>Draft Genome of Tanacetum Coccineum: Genomic Comparison of Closely Related Tanacetum-Family Plants.</title>
        <authorList>
            <person name="Yamashiro T."/>
            <person name="Shiraishi A."/>
            <person name="Nakayama K."/>
            <person name="Satake H."/>
        </authorList>
    </citation>
    <scope>NUCLEOTIDE SEQUENCE</scope>
</reference>
<comment type="caution">
    <text evidence="1">The sequence shown here is derived from an EMBL/GenBank/DDBJ whole genome shotgun (WGS) entry which is preliminary data.</text>
</comment>
<evidence type="ECO:0000313" key="1">
    <source>
        <dbReference type="EMBL" id="GJT17412.1"/>
    </source>
</evidence>
<accession>A0ABQ5BUA5</accession>
<dbReference type="Proteomes" id="UP001151760">
    <property type="component" value="Unassembled WGS sequence"/>
</dbReference>
<evidence type="ECO:0008006" key="3">
    <source>
        <dbReference type="Google" id="ProtNLM"/>
    </source>
</evidence>
<evidence type="ECO:0000313" key="2">
    <source>
        <dbReference type="Proteomes" id="UP001151760"/>
    </source>
</evidence>
<organism evidence="1 2">
    <name type="scientific">Tanacetum coccineum</name>
    <dbReference type="NCBI Taxonomy" id="301880"/>
    <lineage>
        <taxon>Eukaryota</taxon>
        <taxon>Viridiplantae</taxon>
        <taxon>Streptophyta</taxon>
        <taxon>Embryophyta</taxon>
        <taxon>Tracheophyta</taxon>
        <taxon>Spermatophyta</taxon>
        <taxon>Magnoliopsida</taxon>
        <taxon>eudicotyledons</taxon>
        <taxon>Gunneridae</taxon>
        <taxon>Pentapetalae</taxon>
        <taxon>asterids</taxon>
        <taxon>campanulids</taxon>
        <taxon>Asterales</taxon>
        <taxon>Asteraceae</taxon>
        <taxon>Asteroideae</taxon>
        <taxon>Anthemideae</taxon>
        <taxon>Anthemidinae</taxon>
        <taxon>Tanacetum</taxon>
    </lineage>
</organism>
<dbReference type="EMBL" id="BQNB010013554">
    <property type="protein sequence ID" value="GJT17412.1"/>
    <property type="molecule type" value="Genomic_DNA"/>
</dbReference>
<gene>
    <name evidence="1" type="ORF">Tco_0876118</name>
</gene>
<proteinExistence type="predicted"/>
<sequence length="220" mass="25591">MLTRSMVAKLTTASASECLFADFLSKIKPKKVSEALKHPGWVDAMQKELNQFYRNNVWTLDPLPYGKTAIGSIWVFKNKKLSMVLLPKTKQDWLHKDDKGISIFQDQYTRNLLKKYEISDSSLVKTPMVPPNNLVLCEKYQSNPNESHLTVVKRILKYLKEKAPQVPVKYLVENWFVGVPRNSSRWLCPQLRDHILKEDIELHFIPTEYQLADIFTKPLD</sequence>
<keyword evidence="2" id="KW-1185">Reference proteome</keyword>
<name>A0ABQ5BUA5_9ASTR</name>
<reference evidence="1" key="2">
    <citation type="submission" date="2022-01" db="EMBL/GenBank/DDBJ databases">
        <authorList>
            <person name="Yamashiro T."/>
            <person name="Shiraishi A."/>
            <person name="Satake H."/>
            <person name="Nakayama K."/>
        </authorList>
    </citation>
    <scope>NUCLEOTIDE SEQUENCE</scope>
</reference>